<dbReference type="EMBL" id="CAEQ01001781">
    <property type="protein sequence ID" value="CCD15113.1"/>
    <property type="molecule type" value="Genomic_DNA"/>
</dbReference>
<name>F9WCW5_TRYCI</name>
<evidence type="ECO:0000256" key="6">
    <source>
        <dbReference type="SAM" id="Phobius"/>
    </source>
</evidence>
<keyword evidence="2" id="KW-0813">Transport</keyword>
<evidence type="ECO:0000256" key="4">
    <source>
        <dbReference type="ARBA" id="ARBA00022989"/>
    </source>
</evidence>
<dbReference type="OMA" id="CIHCELS"/>
<keyword evidence="8" id="KW-1185">Reference proteome</keyword>
<accession>F9WCW5</accession>
<evidence type="ECO:0000256" key="2">
    <source>
        <dbReference type="ARBA" id="ARBA00022448"/>
    </source>
</evidence>
<evidence type="ECO:0000313" key="7">
    <source>
        <dbReference type="EMBL" id="CCD15113.1"/>
    </source>
</evidence>
<keyword evidence="5 6" id="KW-0472">Membrane</keyword>
<evidence type="ECO:0000313" key="8">
    <source>
        <dbReference type="Proteomes" id="UP000000702"/>
    </source>
</evidence>
<keyword evidence="4 6" id="KW-1133">Transmembrane helix</keyword>
<organism evidence="7 8">
    <name type="scientific">Trypanosoma congolense (strain IL3000)</name>
    <dbReference type="NCBI Taxonomy" id="1068625"/>
    <lineage>
        <taxon>Eukaryota</taxon>
        <taxon>Discoba</taxon>
        <taxon>Euglenozoa</taxon>
        <taxon>Kinetoplastea</taxon>
        <taxon>Metakinetoplastina</taxon>
        <taxon>Trypanosomatida</taxon>
        <taxon>Trypanosomatidae</taxon>
        <taxon>Trypanosoma</taxon>
        <taxon>Nannomonas</taxon>
    </lineage>
</organism>
<reference evidence="7 8" key="2">
    <citation type="journal article" date="2012" name="Proc. Natl. Acad. Sci. U.S.A.">
        <title>Antigenic diversity is generated by distinct evolutionary mechanisms in African trypanosome species.</title>
        <authorList>
            <person name="Jackson A.P."/>
            <person name="Berry A."/>
            <person name="Aslett M."/>
            <person name="Allison H.C."/>
            <person name="Burton P."/>
            <person name="Vavrova-Anderson J."/>
            <person name="Brown R."/>
            <person name="Browne H."/>
            <person name="Corton N."/>
            <person name="Hauser H."/>
            <person name="Gamble J."/>
            <person name="Gilderthorp R."/>
            <person name="Marcello L."/>
            <person name="McQuillan J."/>
            <person name="Otto T.D."/>
            <person name="Quail M.A."/>
            <person name="Sanders M.J."/>
            <person name="van Tonder A."/>
            <person name="Ginger M.L."/>
            <person name="Field M.C."/>
            <person name="Barry J.D."/>
            <person name="Hertz-Fowler C."/>
            <person name="Berriman M."/>
        </authorList>
    </citation>
    <scope>NUCLEOTIDE SEQUENCE [LARGE SCALE GENOMIC DNA]</scope>
    <source>
        <strain evidence="7 8">IL3000</strain>
    </source>
</reference>
<keyword evidence="3 6" id="KW-0812">Transmembrane</keyword>
<dbReference type="Pfam" id="PF03092">
    <property type="entry name" value="BT1"/>
    <property type="match status" value="1"/>
</dbReference>
<proteinExistence type="predicted"/>
<gene>
    <name evidence="7" type="ORF">TCIL3000_0_56730</name>
</gene>
<dbReference type="GO" id="GO:0016020">
    <property type="term" value="C:membrane"/>
    <property type="evidence" value="ECO:0007669"/>
    <property type="project" value="UniProtKB-SubCell"/>
</dbReference>
<dbReference type="Proteomes" id="UP000000702">
    <property type="component" value="Unassembled WGS sequence"/>
</dbReference>
<protein>
    <submittedName>
        <fullName evidence="7">WGS project CAEQ00000000 data, annotated contig 2285</fullName>
    </submittedName>
</protein>
<comment type="subcellular location">
    <subcellularLocation>
        <location evidence="1">Membrane</location>
        <topology evidence="1">Multi-pass membrane protein</topology>
    </subcellularLocation>
</comment>
<dbReference type="PANTHER" id="PTHR31585:SF51">
    <property type="entry name" value="TRANSPORTER, PUTATIVE-RELATED"/>
    <property type="match status" value="1"/>
</dbReference>
<sequence>MGRQEEEFLAGQGADGLGTSQLHAEESKEATFVHPEARKLFKKAPCLRYVPLFGEASEGYGPKPVLAIGLSYFLSKGLANRLLNGSLIAMFLNRFGIEGILFQRLANLSNMGWSVKPLTAVTSDIFPFFGYTKRWYMFAACLIGPIFSLIFGLLPAKESSAVIGAVCVFVAGLSKANTDILTQGHYSRMIRRVPTPGPALVSWVWWFIILGGLIGSFVVGPLGDAELPHISPFISSAVQLMVLPFFVLNWFGELPNREERYQDALIFHELDAKKREEARKEAAKAGEGNQQLIHGEPLGQDAVEAEQGNEDDAMKPLVFKEPRDCCCGAFQINEEVFQRNKRETIYSILIALCVIAVALTSMFGVKAGSSYRRDCRFSVALLFQLLCALVGCCQGEPLWLSEQCIHCELSRGHNALLPARA</sequence>
<evidence type="ECO:0000256" key="1">
    <source>
        <dbReference type="ARBA" id="ARBA00004141"/>
    </source>
</evidence>
<dbReference type="VEuPathDB" id="TriTrypDB:TcIL3000_0_56730"/>
<dbReference type="PANTHER" id="PTHR31585">
    <property type="entry name" value="FOLATE-BIOPTERIN TRANSPORTER 1, CHLOROPLASTIC"/>
    <property type="match status" value="1"/>
</dbReference>
<feature type="transmembrane region" description="Helical" evidence="6">
    <location>
        <begin position="199"/>
        <end position="218"/>
    </location>
</feature>
<reference evidence="8" key="1">
    <citation type="submission" date="2011-07" db="EMBL/GenBank/DDBJ databases">
        <title>Divergent evolution of antigenic variation in African trypanosomes.</title>
        <authorList>
            <person name="Jackson A.P."/>
            <person name="Berry A."/>
            <person name="Allison H.C."/>
            <person name="Burton P."/>
            <person name="Anderson J."/>
            <person name="Aslett M."/>
            <person name="Brown R."/>
            <person name="Corton N."/>
            <person name="Harris D."/>
            <person name="Hauser H."/>
            <person name="Gamble J."/>
            <person name="Gilderthorp R."/>
            <person name="McQuillan J."/>
            <person name="Quail M.A."/>
            <person name="Sanders M."/>
            <person name="Van Tonder A."/>
            <person name="Ginger M.L."/>
            <person name="Donelson J.E."/>
            <person name="Field M.C."/>
            <person name="Barry J.D."/>
            <person name="Berriman M."/>
            <person name="Hertz-Fowler C."/>
        </authorList>
    </citation>
    <scope>NUCLEOTIDE SEQUENCE [LARGE SCALE GENOMIC DNA]</scope>
    <source>
        <strain evidence="8">IL3000</strain>
    </source>
</reference>
<evidence type="ECO:0000256" key="3">
    <source>
        <dbReference type="ARBA" id="ARBA00022692"/>
    </source>
</evidence>
<dbReference type="AlphaFoldDB" id="F9WCW5"/>
<feature type="transmembrane region" description="Helical" evidence="6">
    <location>
        <begin position="377"/>
        <end position="393"/>
    </location>
</feature>
<dbReference type="InterPro" id="IPR039309">
    <property type="entry name" value="BT1"/>
</dbReference>
<evidence type="ECO:0000256" key="5">
    <source>
        <dbReference type="ARBA" id="ARBA00023136"/>
    </source>
</evidence>
<feature type="transmembrane region" description="Helical" evidence="6">
    <location>
        <begin position="230"/>
        <end position="251"/>
    </location>
</feature>
<comment type="caution">
    <text evidence="7">The sequence shown here is derived from an EMBL/GenBank/DDBJ whole genome shotgun (WGS) entry which is preliminary data.</text>
</comment>
<feature type="transmembrane region" description="Helical" evidence="6">
    <location>
        <begin position="345"/>
        <end position="365"/>
    </location>
</feature>
<feature type="transmembrane region" description="Helical" evidence="6">
    <location>
        <begin position="135"/>
        <end position="154"/>
    </location>
</feature>